<dbReference type="EC" id="1.1.1.157" evidence="5"/>
<proteinExistence type="predicted"/>
<dbReference type="Pfam" id="PF00725">
    <property type="entry name" value="3HCDH"/>
    <property type="match status" value="2"/>
</dbReference>
<sequence length="429" mass="46607">MRSVPDLADFRSVAMVIEAVAERLDVKRALFAQLEEIVAERCILATNTSSISITAIAAQLLHPSRVVGMHFFNPAPMMALVEVVRGLATSDDIAQCVHATASAWGKRAVYAKSSPGFIVNRVARPFYAEALRVLNKQGADVASIDTVMRDAGGFRMGPFESMDLIGHDVNFAVTRSVFDAYFNDPRFTPSLIQQELVNAGFLGRKMGLGFYDYSADAAKPATSVETNTRMPSTIVLGEAAPLYAALQARLSNADEMRSDMPGLVAQIDDAYLFVTDGRTATERAHAMGITNVVLIDLALDYATTLSIALTRTLQCSDDAYASVAGALSRCGYAAICFADVAGMIVMRTVAMLINEAADAINQGVCSRADLDLAMEKGVNYPLGPLAWGDRIDIDYVHDVLKHLSMHYGEDRYRVSPLIAALRYARRNFH</sequence>
<dbReference type="InterPro" id="IPR008927">
    <property type="entry name" value="6-PGluconate_DH-like_C_sf"/>
</dbReference>
<dbReference type="PANTHER" id="PTHR48075:SF5">
    <property type="entry name" value="3-HYDROXYBUTYRYL-COA DEHYDROGENASE"/>
    <property type="match status" value="1"/>
</dbReference>
<feature type="domain" description="3-hydroxybutyryl-CoA dehydrogenase reduced Rossmann-fold" evidence="4">
    <location>
        <begin position="272"/>
        <end position="339"/>
    </location>
</feature>
<dbReference type="GO" id="GO:0070403">
    <property type="term" value="F:NAD+ binding"/>
    <property type="evidence" value="ECO:0007669"/>
    <property type="project" value="InterPro"/>
</dbReference>
<dbReference type="Gene3D" id="3.40.50.720">
    <property type="entry name" value="NAD(P)-binding Rossmann-like Domain"/>
    <property type="match status" value="1"/>
</dbReference>
<accession>A0A0L0MBX1</accession>
<gene>
    <name evidence="5" type="ORF">BVER_04746</name>
</gene>
<evidence type="ECO:0000259" key="2">
    <source>
        <dbReference type="Pfam" id="PF00725"/>
    </source>
</evidence>
<dbReference type="PATRIC" id="fig|242163.4.peg.400"/>
<dbReference type="Pfam" id="PF02737">
    <property type="entry name" value="3HCDH_N"/>
    <property type="match status" value="1"/>
</dbReference>
<dbReference type="InterPro" id="IPR006108">
    <property type="entry name" value="3HC_DH_C"/>
</dbReference>
<comment type="caution">
    <text evidence="5">The sequence shown here is derived from an EMBL/GenBank/DDBJ whole genome shotgun (WGS) entry which is preliminary data.</text>
</comment>
<dbReference type="InterPro" id="IPR041040">
    <property type="entry name" value="3HCDH_RFF"/>
</dbReference>
<dbReference type="AlphaFoldDB" id="A0A0L0MBX1"/>
<name>A0A0L0MBX1_9BURK</name>
<dbReference type="GO" id="GO:0006631">
    <property type="term" value="P:fatty acid metabolic process"/>
    <property type="evidence" value="ECO:0007669"/>
    <property type="project" value="InterPro"/>
</dbReference>
<keyword evidence="1 5" id="KW-0560">Oxidoreductase</keyword>
<dbReference type="GO" id="GO:0008691">
    <property type="term" value="F:3-hydroxybutyryl-CoA dehydrogenase activity"/>
    <property type="evidence" value="ECO:0007669"/>
    <property type="project" value="UniProtKB-EC"/>
</dbReference>
<organism evidence="5 6">
    <name type="scientific">Candidatus Burkholderia verschuerenii</name>
    <dbReference type="NCBI Taxonomy" id="242163"/>
    <lineage>
        <taxon>Bacteria</taxon>
        <taxon>Pseudomonadati</taxon>
        <taxon>Pseudomonadota</taxon>
        <taxon>Betaproteobacteria</taxon>
        <taxon>Burkholderiales</taxon>
        <taxon>Burkholderiaceae</taxon>
        <taxon>Burkholderia</taxon>
    </lineage>
</organism>
<dbReference type="NCBIfam" id="NF006124">
    <property type="entry name" value="PRK08268.1"/>
    <property type="match status" value="1"/>
</dbReference>
<dbReference type="InterPro" id="IPR013328">
    <property type="entry name" value="6PGD_dom2"/>
</dbReference>
<feature type="domain" description="3-hydroxyacyl-CoA dehydrogenase NAD binding" evidence="3">
    <location>
        <begin position="4"/>
        <end position="112"/>
    </location>
</feature>
<dbReference type="SUPFAM" id="SSF51735">
    <property type="entry name" value="NAD(P)-binding Rossmann-fold domains"/>
    <property type="match status" value="1"/>
</dbReference>
<dbReference type="Pfam" id="PF18321">
    <property type="entry name" value="3HCDH_RFF"/>
    <property type="match status" value="1"/>
</dbReference>
<keyword evidence="6" id="KW-1185">Reference proteome</keyword>
<feature type="domain" description="3-hydroxyacyl-CoA dehydrogenase C-terminal" evidence="2">
    <location>
        <begin position="116"/>
        <end position="213"/>
    </location>
</feature>
<dbReference type="InterPro" id="IPR006176">
    <property type="entry name" value="3-OHacyl-CoA_DH_NAD-bd"/>
</dbReference>
<evidence type="ECO:0000313" key="6">
    <source>
        <dbReference type="Proteomes" id="UP000036959"/>
    </source>
</evidence>
<dbReference type="Gene3D" id="1.10.1040.10">
    <property type="entry name" value="N-(1-d-carboxylethyl)-l-norvaline Dehydrogenase, domain 2"/>
    <property type="match status" value="1"/>
</dbReference>
<evidence type="ECO:0000259" key="4">
    <source>
        <dbReference type="Pfam" id="PF18321"/>
    </source>
</evidence>
<dbReference type="Gene3D" id="1.10.1040.50">
    <property type="match status" value="1"/>
</dbReference>
<evidence type="ECO:0000256" key="1">
    <source>
        <dbReference type="ARBA" id="ARBA00023002"/>
    </source>
</evidence>
<feature type="domain" description="3-hydroxyacyl-CoA dehydrogenase C-terminal" evidence="2">
    <location>
        <begin position="342"/>
        <end position="421"/>
    </location>
</feature>
<dbReference type="Proteomes" id="UP000036959">
    <property type="component" value="Unassembled WGS sequence"/>
</dbReference>
<protein>
    <submittedName>
        <fullName evidence="5">3-hydroxybutyryl-CoA dehydrogenase</fullName>
        <ecNumber evidence="5">1.1.1.157</ecNumber>
    </submittedName>
</protein>
<dbReference type="EMBL" id="LFJJ01000102">
    <property type="protein sequence ID" value="KND59755.1"/>
    <property type="molecule type" value="Genomic_DNA"/>
</dbReference>
<dbReference type="InterPro" id="IPR036291">
    <property type="entry name" value="NAD(P)-bd_dom_sf"/>
</dbReference>
<evidence type="ECO:0000259" key="3">
    <source>
        <dbReference type="Pfam" id="PF02737"/>
    </source>
</evidence>
<dbReference type="PANTHER" id="PTHR48075">
    <property type="entry name" value="3-HYDROXYACYL-COA DEHYDROGENASE FAMILY PROTEIN"/>
    <property type="match status" value="1"/>
</dbReference>
<evidence type="ECO:0000313" key="5">
    <source>
        <dbReference type="EMBL" id="KND59755.1"/>
    </source>
</evidence>
<reference evidence="6" key="1">
    <citation type="submission" date="2015-06" db="EMBL/GenBank/DDBJ databases">
        <title>Comparative genomics of Burkholderia leaf nodule symbionts.</title>
        <authorList>
            <person name="Carlier A."/>
            <person name="Eberl L."/>
            <person name="Pinto-Carbo M."/>
        </authorList>
    </citation>
    <scope>NUCLEOTIDE SEQUENCE [LARGE SCALE GENOMIC DNA]</scope>
    <source>
        <strain evidence="6">UZHbot4</strain>
    </source>
</reference>
<dbReference type="SUPFAM" id="SSF48179">
    <property type="entry name" value="6-phosphogluconate dehydrogenase C-terminal domain-like"/>
    <property type="match status" value="2"/>
</dbReference>